<accession>A0AA38I0H1</accession>
<reference evidence="14" key="1">
    <citation type="journal article" date="2023" name="G3 (Bethesda)">
        <title>Whole genome assemblies of Zophobas morio and Tenebrio molitor.</title>
        <authorList>
            <person name="Kaur S."/>
            <person name="Stinson S.A."/>
            <person name="diCenzo G.C."/>
        </authorList>
    </citation>
    <scope>NUCLEOTIDE SEQUENCE</scope>
    <source>
        <strain evidence="14">QUZm001</strain>
    </source>
</reference>
<comment type="caution">
    <text evidence="14">The sequence shown here is derived from an EMBL/GenBank/DDBJ whole genome shotgun (WGS) entry which is preliminary data.</text>
</comment>
<evidence type="ECO:0000313" key="15">
    <source>
        <dbReference type="Proteomes" id="UP001168821"/>
    </source>
</evidence>
<evidence type="ECO:0000256" key="4">
    <source>
        <dbReference type="ARBA" id="ARBA00022461"/>
    </source>
</evidence>
<dbReference type="Proteomes" id="UP001168821">
    <property type="component" value="Unassembled WGS sequence"/>
</dbReference>
<keyword evidence="11 12" id="KW-0407">Ion channel</keyword>
<evidence type="ECO:0000256" key="11">
    <source>
        <dbReference type="ARBA" id="ARBA00023303"/>
    </source>
</evidence>
<comment type="similarity">
    <text evidence="2 12">Belongs to the amiloride-sensitive sodium channel (TC 1.A.6) family.</text>
</comment>
<dbReference type="GO" id="GO:0016020">
    <property type="term" value="C:membrane"/>
    <property type="evidence" value="ECO:0007669"/>
    <property type="project" value="UniProtKB-SubCell"/>
</dbReference>
<proteinExistence type="inferred from homology"/>
<comment type="subcellular location">
    <subcellularLocation>
        <location evidence="1">Membrane</location>
        <topology evidence="1">Multi-pass membrane protein</topology>
    </subcellularLocation>
</comment>
<keyword evidence="7" id="KW-0915">Sodium</keyword>
<keyword evidence="9 13" id="KW-0472">Membrane</keyword>
<evidence type="ECO:0000256" key="2">
    <source>
        <dbReference type="ARBA" id="ARBA00007193"/>
    </source>
</evidence>
<keyword evidence="15" id="KW-1185">Reference proteome</keyword>
<evidence type="ECO:0000256" key="8">
    <source>
        <dbReference type="ARBA" id="ARBA00023065"/>
    </source>
</evidence>
<evidence type="ECO:0000256" key="13">
    <source>
        <dbReference type="SAM" id="Phobius"/>
    </source>
</evidence>
<organism evidence="14 15">
    <name type="scientific">Zophobas morio</name>
    <dbReference type="NCBI Taxonomy" id="2755281"/>
    <lineage>
        <taxon>Eukaryota</taxon>
        <taxon>Metazoa</taxon>
        <taxon>Ecdysozoa</taxon>
        <taxon>Arthropoda</taxon>
        <taxon>Hexapoda</taxon>
        <taxon>Insecta</taxon>
        <taxon>Pterygota</taxon>
        <taxon>Neoptera</taxon>
        <taxon>Endopterygota</taxon>
        <taxon>Coleoptera</taxon>
        <taxon>Polyphaga</taxon>
        <taxon>Cucujiformia</taxon>
        <taxon>Tenebrionidae</taxon>
        <taxon>Zophobas</taxon>
    </lineage>
</organism>
<dbReference type="InterPro" id="IPR001873">
    <property type="entry name" value="ENaC"/>
</dbReference>
<evidence type="ECO:0000313" key="14">
    <source>
        <dbReference type="EMBL" id="KAJ3646121.1"/>
    </source>
</evidence>
<keyword evidence="8 12" id="KW-0406">Ion transport</keyword>
<evidence type="ECO:0000256" key="5">
    <source>
        <dbReference type="ARBA" id="ARBA00022692"/>
    </source>
</evidence>
<keyword evidence="3 12" id="KW-0813">Transport</keyword>
<evidence type="ECO:0000256" key="10">
    <source>
        <dbReference type="ARBA" id="ARBA00023201"/>
    </source>
</evidence>
<keyword evidence="10 12" id="KW-0739">Sodium transport</keyword>
<evidence type="ECO:0000256" key="12">
    <source>
        <dbReference type="RuleBase" id="RU000679"/>
    </source>
</evidence>
<gene>
    <name evidence="14" type="ORF">Zmor_023724</name>
</gene>
<evidence type="ECO:0000256" key="7">
    <source>
        <dbReference type="ARBA" id="ARBA00023053"/>
    </source>
</evidence>
<feature type="transmembrane region" description="Helical" evidence="13">
    <location>
        <begin position="53"/>
        <end position="70"/>
    </location>
</feature>
<evidence type="ECO:0000256" key="3">
    <source>
        <dbReference type="ARBA" id="ARBA00022448"/>
    </source>
</evidence>
<evidence type="ECO:0000256" key="6">
    <source>
        <dbReference type="ARBA" id="ARBA00022989"/>
    </source>
</evidence>
<dbReference type="GO" id="GO:0005272">
    <property type="term" value="F:sodium channel activity"/>
    <property type="evidence" value="ECO:0007669"/>
    <property type="project" value="UniProtKB-KW"/>
</dbReference>
<sequence length="123" mass="14487">MNERENREIAEPYTKSEEGLWHNVRKYLREYAEVTGIHGFRYVAEKRSEAEKIIWSLALIFSLGGCMYMISEILNKLRIVQWLLVLRPKIHHCIKSRSLLLPFVQKHNTTRRCSIIIGISFIG</sequence>
<protein>
    <submittedName>
        <fullName evidence="14">Uncharacterized protein</fullName>
    </submittedName>
</protein>
<evidence type="ECO:0000256" key="1">
    <source>
        <dbReference type="ARBA" id="ARBA00004141"/>
    </source>
</evidence>
<keyword evidence="6 13" id="KW-1133">Transmembrane helix</keyword>
<dbReference type="Pfam" id="PF00858">
    <property type="entry name" value="ASC"/>
    <property type="match status" value="1"/>
</dbReference>
<evidence type="ECO:0000256" key="9">
    <source>
        <dbReference type="ARBA" id="ARBA00023136"/>
    </source>
</evidence>
<dbReference type="EMBL" id="JALNTZ010000007">
    <property type="protein sequence ID" value="KAJ3646121.1"/>
    <property type="molecule type" value="Genomic_DNA"/>
</dbReference>
<keyword evidence="4 12" id="KW-0894">Sodium channel</keyword>
<keyword evidence="5 12" id="KW-0812">Transmembrane</keyword>
<dbReference type="AlphaFoldDB" id="A0AA38I0H1"/>
<name>A0AA38I0H1_9CUCU</name>